<organism evidence="1">
    <name type="scientific">marine sediment metagenome</name>
    <dbReference type="NCBI Taxonomy" id="412755"/>
    <lineage>
        <taxon>unclassified sequences</taxon>
        <taxon>metagenomes</taxon>
        <taxon>ecological metagenomes</taxon>
    </lineage>
</organism>
<accession>X1PSU4</accession>
<gene>
    <name evidence="1" type="ORF">S12H4_09720</name>
</gene>
<name>X1PSU4_9ZZZZ</name>
<sequence>MSKVDKPPVDVRHECAYIEEIGKKLEARGWTYAKKYDFYRNEDNTVAYLPRPASSEPVFGFSFDEYAEYFKLAELPYKGNWELVKTLSYEKYGVSVDYIVEIIRALFGGFSAKVMGSIVIGFLPKTNPPIIFVPYKDDYAIFLIAPLSYENGDSIKKFFISTLPFSFELF</sequence>
<dbReference type="AlphaFoldDB" id="X1PSU4"/>
<comment type="caution">
    <text evidence="1">The sequence shown here is derived from an EMBL/GenBank/DDBJ whole genome shotgun (WGS) entry which is preliminary data.</text>
</comment>
<reference evidence="1" key="1">
    <citation type="journal article" date="2014" name="Front. Microbiol.">
        <title>High frequency of phylogenetically diverse reductive dehalogenase-homologous genes in deep subseafloor sedimentary metagenomes.</title>
        <authorList>
            <person name="Kawai M."/>
            <person name="Futagami T."/>
            <person name="Toyoda A."/>
            <person name="Takaki Y."/>
            <person name="Nishi S."/>
            <person name="Hori S."/>
            <person name="Arai W."/>
            <person name="Tsubouchi T."/>
            <person name="Morono Y."/>
            <person name="Uchiyama I."/>
            <person name="Ito T."/>
            <person name="Fujiyama A."/>
            <person name="Inagaki F."/>
            <person name="Takami H."/>
        </authorList>
    </citation>
    <scope>NUCLEOTIDE SEQUENCE</scope>
    <source>
        <strain evidence="1">Expedition CK06-06</strain>
    </source>
</reference>
<dbReference type="EMBL" id="BARW01003999">
    <property type="protein sequence ID" value="GAI59322.1"/>
    <property type="molecule type" value="Genomic_DNA"/>
</dbReference>
<evidence type="ECO:0000313" key="1">
    <source>
        <dbReference type="EMBL" id="GAI59322.1"/>
    </source>
</evidence>
<protein>
    <submittedName>
        <fullName evidence="1">Uncharacterized protein</fullName>
    </submittedName>
</protein>
<proteinExistence type="predicted"/>